<sequence length="133" mass="15799">MNSIKSSIVLTEAEIQWIDEQINHFDSYIHNNKTLSNYQVKEAYDNFYDGIYELYQKYTTKHLTNMCLIGMEYDGYMPGNNANFIALYEELINKLRDKTVDKPIRYYVEMDEELVLMEEDEDGNKTIVDKKHS</sequence>
<protein>
    <submittedName>
        <fullName evidence="1">Uncharacterized protein</fullName>
    </submittedName>
</protein>
<reference evidence="1 2" key="1">
    <citation type="submission" date="2017-09" db="EMBL/GenBank/DDBJ databases">
        <title>Large-scale bioinformatics analysis of Bacillus genomes uncovers conserved roles of natural products in bacterial physiology.</title>
        <authorList>
            <consortium name="Agbiome Team Llc"/>
            <person name="Bleich R.M."/>
            <person name="Grubbs K.J."/>
            <person name="Santa Maria K.C."/>
            <person name="Allen S.E."/>
            <person name="Farag S."/>
            <person name="Shank E.A."/>
            <person name="Bowers A."/>
        </authorList>
    </citation>
    <scope>NUCLEOTIDE SEQUENCE [LARGE SCALE GENOMIC DNA]</scope>
    <source>
        <strain evidence="1 2">AFS085496</strain>
    </source>
</reference>
<comment type="caution">
    <text evidence="1">The sequence shown here is derived from an EMBL/GenBank/DDBJ whole genome shotgun (WGS) entry which is preliminary data.</text>
</comment>
<evidence type="ECO:0000313" key="2">
    <source>
        <dbReference type="Proteomes" id="UP000224003"/>
    </source>
</evidence>
<accession>A0A9X6WHB0</accession>
<organism evidence="1 2">
    <name type="scientific">Bacillus thuringiensis</name>
    <dbReference type="NCBI Taxonomy" id="1428"/>
    <lineage>
        <taxon>Bacteria</taxon>
        <taxon>Bacillati</taxon>
        <taxon>Bacillota</taxon>
        <taxon>Bacilli</taxon>
        <taxon>Bacillales</taxon>
        <taxon>Bacillaceae</taxon>
        <taxon>Bacillus</taxon>
        <taxon>Bacillus cereus group</taxon>
    </lineage>
</organism>
<dbReference type="AlphaFoldDB" id="A0A9X6WHB0"/>
<gene>
    <name evidence="1" type="ORF">COJ15_31075</name>
</gene>
<evidence type="ECO:0000313" key="1">
    <source>
        <dbReference type="EMBL" id="PFJ30250.1"/>
    </source>
</evidence>
<name>A0A9X6WHB0_BACTU</name>
<dbReference type="Proteomes" id="UP000224003">
    <property type="component" value="Unassembled WGS sequence"/>
</dbReference>
<dbReference type="RefSeq" id="WP_098517563.1">
    <property type="nucleotide sequence ID" value="NZ_NUVX01000075.1"/>
</dbReference>
<proteinExistence type="predicted"/>
<dbReference type="EMBL" id="NUVX01000075">
    <property type="protein sequence ID" value="PFJ30250.1"/>
    <property type="molecule type" value="Genomic_DNA"/>
</dbReference>